<sequence length="113" mass="13320">MNILWLLHILPYPPKGGVMQRSYNLIKEVAKENEVYLFAFNQKAWLPTKEDIIKAKKEFERFCKKVEIFALPSDKSKFAWHKLAIKSFFSKDAYTINRTKSKIMVKLNSAKIH</sequence>
<dbReference type="EMBL" id="CP013015">
    <property type="protein sequence ID" value="AMM40214.1"/>
    <property type="molecule type" value="Genomic_DNA"/>
</dbReference>
<keyword evidence="1" id="KW-0808">Transferase</keyword>
<dbReference type="RefSeq" id="WP_066060508.1">
    <property type="nucleotide sequence ID" value="NZ_CP013015.1"/>
</dbReference>
<evidence type="ECO:0000313" key="1">
    <source>
        <dbReference type="EMBL" id="AMM40214.1"/>
    </source>
</evidence>
<gene>
    <name evidence="1" type="ORF">HS1_000408</name>
</gene>
<dbReference type="Proteomes" id="UP000070560">
    <property type="component" value="Chromosome"/>
</dbReference>
<dbReference type="KEGG" id="daw:HS1_000408"/>
<organism evidence="1 2">
    <name type="scientific">Desulfofervidus auxilii</name>
    <dbReference type="NCBI Taxonomy" id="1621989"/>
    <lineage>
        <taxon>Bacteria</taxon>
        <taxon>Pseudomonadati</taxon>
        <taxon>Thermodesulfobacteriota</taxon>
        <taxon>Candidatus Desulfofervidia</taxon>
        <taxon>Candidatus Desulfofervidales</taxon>
        <taxon>Candidatus Desulfofervidaceae</taxon>
        <taxon>Candidatus Desulfofervidus</taxon>
    </lineage>
</organism>
<dbReference type="OrthoDB" id="9807209at2"/>
<dbReference type="AlphaFoldDB" id="A0A7U4TG72"/>
<protein>
    <submittedName>
        <fullName evidence="1">Glycosyltransferase</fullName>
    </submittedName>
</protein>
<dbReference type="GO" id="GO:0016740">
    <property type="term" value="F:transferase activity"/>
    <property type="evidence" value="ECO:0007669"/>
    <property type="project" value="UniProtKB-KW"/>
</dbReference>
<reference evidence="1 2" key="1">
    <citation type="submission" date="2015-10" db="EMBL/GenBank/DDBJ databases">
        <title>Candidatus Desulfofervidus auxilii, a hydrogenotrophic sulfate-reducing bacterium involved in the thermophilic anaerobic oxidation of methane.</title>
        <authorList>
            <person name="Krukenberg V."/>
            <person name="Richter M."/>
            <person name="Wegener G."/>
        </authorList>
    </citation>
    <scope>NUCLEOTIDE SEQUENCE [LARGE SCALE GENOMIC DNA]</scope>
    <source>
        <strain evidence="1 2">HS1</strain>
    </source>
</reference>
<keyword evidence="2" id="KW-1185">Reference proteome</keyword>
<proteinExistence type="predicted"/>
<evidence type="ECO:0000313" key="2">
    <source>
        <dbReference type="Proteomes" id="UP000070560"/>
    </source>
</evidence>
<name>A0A7U4TG72_DESA2</name>
<accession>A0A7U4TG72</accession>